<evidence type="ECO:0000256" key="3">
    <source>
        <dbReference type="ARBA" id="ARBA00022553"/>
    </source>
</evidence>
<sequence length="579" mass="66783">MKREKHSYFKDDIRKMLLVYAIIPVVLITLVGLCAFWGVWRYSIQKISKNDNSTISEDLVTTVTAYSNILNQLEANNKLLGGDLEKQERVKIFQKIYSISNELDRKGSLYIFDQELNPIITATKQVPEYLNGEYNKNWGIFLIMNRTPDQIALKMVEEEISKDMQLLIGKAIVREGVIKGYAVFVIDSRQFESAIGKMDSETVVSDEYGWVFISNNHSFNDEMERVDISKEKSHGTIVNDLGIFYVTSNSILGDRLYIYSILPLKNQITIFKCILYCLIAVFAMMVFAILISTKGHAIKKTKDLDTIIRGLEKVKEGNLETHIDITSNDEFEIIGESYNLMIDSLKEQIERNNEMSRLVSFSQNKQLESQFNPHFLFNTLENIRFMCKLDAESASKMVLNLSTLLRYSISNTQEEVTIKEDLIYTENYMSILKYRFNQRFHYIINIPTEVQLCVIPKLIIQPMIENAIKYGFEGKEHLLVEVNGYIEDNKLILQCFDDGAGMKPETLEEMQKIIGESINRSNHSGLYNIHRRVQLRYGEGYGIQIESELGCGTCLKVLLPVKFQESQGEINVENYHSRR</sequence>
<dbReference type="PANTHER" id="PTHR34220:SF11">
    <property type="entry name" value="SENSOR PROTEIN KINASE HPTS"/>
    <property type="match status" value="1"/>
</dbReference>
<dbReference type="InterPro" id="IPR036890">
    <property type="entry name" value="HATPase_C_sf"/>
</dbReference>
<keyword evidence="5 12" id="KW-0812">Transmembrane</keyword>
<keyword evidence="11 12" id="KW-0472">Membrane</keyword>
<dbReference type="SUPFAM" id="SSF55874">
    <property type="entry name" value="ATPase domain of HSP90 chaperone/DNA topoisomerase II/histidine kinase"/>
    <property type="match status" value="1"/>
</dbReference>
<dbReference type="Pfam" id="PF00672">
    <property type="entry name" value="HAMP"/>
    <property type="match status" value="1"/>
</dbReference>
<evidence type="ECO:0000256" key="10">
    <source>
        <dbReference type="ARBA" id="ARBA00023012"/>
    </source>
</evidence>
<gene>
    <name evidence="14" type="ORF">DWV06_10540</name>
</gene>
<evidence type="ECO:0000256" key="9">
    <source>
        <dbReference type="ARBA" id="ARBA00022989"/>
    </source>
</evidence>
<dbReference type="OrthoDB" id="9809348at2"/>
<evidence type="ECO:0000256" key="7">
    <source>
        <dbReference type="ARBA" id="ARBA00022777"/>
    </source>
</evidence>
<evidence type="ECO:0000313" key="14">
    <source>
        <dbReference type="EMBL" id="RDU23210.1"/>
    </source>
</evidence>
<protein>
    <submittedName>
        <fullName evidence="14">Sensor histidine kinase</fullName>
    </submittedName>
</protein>
<dbReference type="InterPro" id="IPR050640">
    <property type="entry name" value="Bact_2-comp_sensor_kinase"/>
</dbReference>
<dbReference type="SMART" id="SM00304">
    <property type="entry name" value="HAMP"/>
    <property type="match status" value="1"/>
</dbReference>
<evidence type="ECO:0000256" key="4">
    <source>
        <dbReference type="ARBA" id="ARBA00022679"/>
    </source>
</evidence>
<name>A0A371AUP2_9FIRM</name>
<keyword evidence="6" id="KW-0547">Nucleotide-binding</keyword>
<evidence type="ECO:0000313" key="15">
    <source>
        <dbReference type="Proteomes" id="UP000255036"/>
    </source>
</evidence>
<dbReference type="Gene3D" id="6.10.340.10">
    <property type="match status" value="1"/>
</dbReference>
<keyword evidence="9 12" id="KW-1133">Transmembrane helix</keyword>
<feature type="domain" description="HAMP" evidence="13">
    <location>
        <begin position="301"/>
        <end position="350"/>
    </location>
</feature>
<dbReference type="InterPro" id="IPR003594">
    <property type="entry name" value="HATPase_dom"/>
</dbReference>
<dbReference type="Pfam" id="PF02518">
    <property type="entry name" value="HATPase_c"/>
    <property type="match status" value="1"/>
</dbReference>
<keyword evidence="4" id="KW-0808">Transferase</keyword>
<evidence type="ECO:0000256" key="1">
    <source>
        <dbReference type="ARBA" id="ARBA00004651"/>
    </source>
</evidence>
<dbReference type="SUPFAM" id="SSF158472">
    <property type="entry name" value="HAMP domain-like"/>
    <property type="match status" value="1"/>
</dbReference>
<evidence type="ECO:0000256" key="5">
    <source>
        <dbReference type="ARBA" id="ARBA00022692"/>
    </source>
</evidence>
<dbReference type="GO" id="GO:0005524">
    <property type="term" value="F:ATP binding"/>
    <property type="evidence" value="ECO:0007669"/>
    <property type="project" value="UniProtKB-KW"/>
</dbReference>
<dbReference type="Proteomes" id="UP000255036">
    <property type="component" value="Unassembled WGS sequence"/>
</dbReference>
<comment type="caution">
    <text evidence="14">The sequence shown here is derived from an EMBL/GenBank/DDBJ whole genome shotgun (WGS) entry which is preliminary data.</text>
</comment>
<evidence type="ECO:0000256" key="8">
    <source>
        <dbReference type="ARBA" id="ARBA00022840"/>
    </source>
</evidence>
<evidence type="ECO:0000256" key="2">
    <source>
        <dbReference type="ARBA" id="ARBA00022475"/>
    </source>
</evidence>
<dbReference type="InterPro" id="IPR010559">
    <property type="entry name" value="Sig_transdc_His_kin_internal"/>
</dbReference>
<dbReference type="Pfam" id="PF06580">
    <property type="entry name" value="His_kinase"/>
    <property type="match status" value="1"/>
</dbReference>
<keyword evidence="3" id="KW-0597">Phosphoprotein</keyword>
<evidence type="ECO:0000259" key="13">
    <source>
        <dbReference type="PROSITE" id="PS50885"/>
    </source>
</evidence>
<reference evidence="14 15" key="1">
    <citation type="submission" date="2018-07" db="EMBL/GenBank/DDBJ databases">
        <title>Anaerosacharophilus polymeroproducens gen. nov. sp. nov., an anaerobic bacterium isolated from salt field.</title>
        <authorList>
            <person name="Kim W."/>
            <person name="Yang S.-H."/>
            <person name="Oh J."/>
            <person name="Lee J.-H."/>
            <person name="Kwon K.K."/>
        </authorList>
    </citation>
    <scope>NUCLEOTIDE SEQUENCE [LARGE SCALE GENOMIC DNA]</scope>
    <source>
        <strain evidence="14 15">MCWD5</strain>
    </source>
</reference>
<feature type="transmembrane region" description="Helical" evidence="12">
    <location>
        <begin position="16"/>
        <end position="40"/>
    </location>
</feature>
<evidence type="ECO:0000256" key="11">
    <source>
        <dbReference type="ARBA" id="ARBA00023136"/>
    </source>
</evidence>
<dbReference type="PROSITE" id="PS50885">
    <property type="entry name" value="HAMP"/>
    <property type="match status" value="1"/>
</dbReference>
<accession>A0A371AUP2</accession>
<organism evidence="14 15">
    <name type="scientific">Anaerosacchariphilus polymeriproducens</name>
    <dbReference type="NCBI Taxonomy" id="1812858"/>
    <lineage>
        <taxon>Bacteria</taxon>
        <taxon>Bacillati</taxon>
        <taxon>Bacillota</taxon>
        <taxon>Clostridia</taxon>
        <taxon>Lachnospirales</taxon>
        <taxon>Lachnospiraceae</taxon>
        <taxon>Anaerosacchariphilus</taxon>
    </lineage>
</organism>
<dbReference type="GO" id="GO:0000155">
    <property type="term" value="F:phosphorelay sensor kinase activity"/>
    <property type="evidence" value="ECO:0007669"/>
    <property type="project" value="InterPro"/>
</dbReference>
<dbReference type="AlphaFoldDB" id="A0A371AUP2"/>
<dbReference type="GO" id="GO:0005886">
    <property type="term" value="C:plasma membrane"/>
    <property type="evidence" value="ECO:0007669"/>
    <property type="project" value="UniProtKB-SubCell"/>
</dbReference>
<keyword evidence="15" id="KW-1185">Reference proteome</keyword>
<dbReference type="CDD" id="cd06225">
    <property type="entry name" value="HAMP"/>
    <property type="match status" value="1"/>
</dbReference>
<feature type="transmembrane region" description="Helical" evidence="12">
    <location>
        <begin position="269"/>
        <end position="291"/>
    </location>
</feature>
<keyword evidence="7 14" id="KW-0418">Kinase</keyword>
<dbReference type="InterPro" id="IPR003660">
    <property type="entry name" value="HAMP_dom"/>
</dbReference>
<dbReference type="EMBL" id="QRCT01000032">
    <property type="protein sequence ID" value="RDU23210.1"/>
    <property type="molecule type" value="Genomic_DNA"/>
</dbReference>
<evidence type="ECO:0000256" key="12">
    <source>
        <dbReference type="SAM" id="Phobius"/>
    </source>
</evidence>
<evidence type="ECO:0000256" key="6">
    <source>
        <dbReference type="ARBA" id="ARBA00022741"/>
    </source>
</evidence>
<dbReference type="RefSeq" id="WP_115482154.1">
    <property type="nucleotide sequence ID" value="NZ_QRCT01000032.1"/>
</dbReference>
<dbReference type="PANTHER" id="PTHR34220">
    <property type="entry name" value="SENSOR HISTIDINE KINASE YPDA"/>
    <property type="match status" value="1"/>
</dbReference>
<comment type="subcellular location">
    <subcellularLocation>
        <location evidence="1">Cell membrane</location>
        <topology evidence="1">Multi-pass membrane protein</topology>
    </subcellularLocation>
</comment>
<proteinExistence type="predicted"/>
<keyword evidence="10" id="KW-0902">Two-component regulatory system</keyword>
<keyword evidence="2" id="KW-1003">Cell membrane</keyword>
<keyword evidence="8" id="KW-0067">ATP-binding</keyword>
<dbReference type="Gene3D" id="3.30.565.10">
    <property type="entry name" value="Histidine kinase-like ATPase, C-terminal domain"/>
    <property type="match status" value="1"/>
</dbReference>